<protein>
    <submittedName>
        <fullName evidence="1">Putative exported protein</fullName>
    </submittedName>
</protein>
<evidence type="ECO:0000313" key="1">
    <source>
        <dbReference type="EMBL" id="SFV68653.1"/>
    </source>
</evidence>
<dbReference type="Pfam" id="PF07394">
    <property type="entry name" value="DUF1501"/>
    <property type="match status" value="1"/>
</dbReference>
<accession>A0A1W1CSF0</accession>
<dbReference type="AlphaFoldDB" id="A0A1W1CSF0"/>
<dbReference type="PANTHER" id="PTHR43737:SF1">
    <property type="entry name" value="DUF1501 DOMAIN-CONTAINING PROTEIN"/>
    <property type="match status" value="1"/>
</dbReference>
<dbReference type="InterPro" id="IPR006311">
    <property type="entry name" value="TAT_signal"/>
</dbReference>
<sequence length="490" mass="54249">MQNRRDFLKLSLGAISALSFPSFAFGNSDFNDYKALVVIYNGGGNDGLNTFIPSGSDANSGYQAYANARETIKVKNNSLELPLNNGELDLSSSNPYSSNDNLAKGYTKGFYLHDGADLATNALMPEIAHLFNKNKVAIVANAGNLIMSGTKKEFTSELKPLPPFLFAHNHQTKLAMTGEASTLNYNGWAGRLFDNWIDVNGGDIYGMNIAVGRSEHLFYGDKTQGLRINPSGPTSYNHLNTDIFNGLNDLEESEMFKRFFKKLKQHSFDMQTVLTEDWNNNAPDFSTFSAKNAYGEELFSSPSHEQLQESKPVLTDTSILKQLKAVAKLAYIGKNRGLKREIFFIYDGGYDTHNNQSNQHSRKLRGLSLGIGDFYKAIKEMGMENEVVSFNISDFGRSTGENGDGTDHAWGSNLFVVGDAVKGGVYGSVPNLILGSEDDLTKKGRLIPTISMSQYYATILKWFGVDDMLMKKIVPELKNFDTKDLGFMHV</sequence>
<name>A0A1W1CSF0_9ZZZZ</name>
<dbReference type="InterPro" id="IPR010869">
    <property type="entry name" value="DUF1501"/>
</dbReference>
<reference evidence="1" key="1">
    <citation type="submission" date="2016-10" db="EMBL/GenBank/DDBJ databases">
        <authorList>
            <person name="de Groot N.N."/>
        </authorList>
    </citation>
    <scope>NUCLEOTIDE SEQUENCE</scope>
</reference>
<dbReference type="PANTHER" id="PTHR43737">
    <property type="entry name" value="BLL7424 PROTEIN"/>
    <property type="match status" value="1"/>
</dbReference>
<proteinExistence type="predicted"/>
<dbReference type="EMBL" id="FPHK01000124">
    <property type="protein sequence ID" value="SFV68653.1"/>
    <property type="molecule type" value="Genomic_DNA"/>
</dbReference>
<dbReference type="PROSITE" id="PS51318">
    <property type="entry name" value="TAT"/>
    <property type="match status" value="1"/>
</dbReference>
<organism evidence="1">
    <name type="scientific">hydrothermal vent metagenome</name>
    <dbReference type="NCBI Taxonomy" id="652676"/>
    <lineage>
        <taxon>unclassified sequences</taxon>
        <taxon>metagenomes</taxon>
        <taxon>ecological metagenomes</taxon>
    </lineage>
</organism>
<gene>
    <name evidence="1" type="ORF">MNB_SM-6-898</name>
</gene>